<name>A0A4Q1C5H4_9BACT</name>
<dbReference type="RefSeq" id="WP_129049406.1">
    <property type="nucleotide sequence ID" value="NZ_SDHX01000002.1"/>
</dbReference>
<evidence type="ECO:0000313" key="3">
    <source>
        <dbReference type="EMBL" id="RXK53583.1"/>
    </source>
</evidence>
<dbReference type="SUPFAM" id="SSF54523">
    <property type="entry name" value="Pili subunits"/>
    <property type="match status" value="1"/>
</dbReference>
<organism evidence="3 4">
    <name type="scientific">Oleiharenicola lentus</name>
    <dbReference type="NCBI Taxonomy" id="2508720"/>
    <lineage>
        <taxon>Bacteria</taxon>
        <taxon>Pseudomonadati</taxon>
        <taxon>Verrucomicrobiota</taxon>
        <taxon>Opitutia</taxon>
        <taxon>Opitutales</taxon>
        <taxon>Opitutaceae</taxon>
        <taxon>Oleiharenicola</taxon>
    </lineage>
</organism>
<dbReference type="InterPro" id="IPR000983">
    <property type="entry name" value="Bac_GSPG_pilin"/>
</dbReference>
<dbReference type="GO" id="GO:0015628">
    <property type="term" value="P:protein secretion by the type II secretion system"/>
    <property type="evidence" value="ECO:0007669"/>
    <property type="project" value="InterPro"/>
</dbReference>
<keyword evidence="2" id="KW-0812">Transmembrane</keyword>
<comment type="caution">
    <text evidence="3">The sequence shown here is derived from an EMBL/GenBank/DDBJ whole genome shotgun (WGS) entry which is preliminary data.</text>
</comment>
<sequence length="169" mass="18260">MSGLLRNHPTFRRARAFTIVEVMVVVAIIGFLAAAGLPGYRHLTMRSKVTALENDLRQFATVVQTFALQNGRWPADGDPQTIPADLVASISPNFAQKTPIGGVYKWNYDIPADGVTAKAAIVVQTASGNPVTDDEALFLMIDKQMDDGVLETGNIQVGSTNSLVFIIEK</sequence>
<proteinExistence type="predicted"/>
<dbReference type="Pfam" id="PF07963">
    <property type="entry name" value="N_methyl"/>
    <property type="match status" value="1"/>
</dbReference>
<protein>
    <submittedName>
        <fullName evidence="3">Prepilin-type N-terminal cleavage/methylation domain-containing protein</fullName>
    </submittedName>
</protein>
<dbReference type="InterPro" id="IPR045584">
    <property type="entry name" value="Pilin-like"/>
</dbReference>
<keyword evidence="4" id="KW-1185">Reference proteome</keyword>
<accession>A0A4Q1C5H4</accession>
<keyword evidence="2" id="KW-1133">Transmembrane helix</keyword>
<evidence type="ECO:0000256" key="1">
    <source>
        <dbReference type="ARBA" id="ARBA00022481"/>
    </source>
</evidence>
<dbReference type="EMBL" id="SDHX01000002">
    <property type="protein sequence ID" value="RXK53583.1"/>
    <property type="molecule type" value="Genomic_DNA"/>
</dbReference>
<keyword evidence="2" id="KW-0472">Membrane</keyword>
<feature type="transmembrane region" description="Helical" evidence="2">
    <location>
        <begin position="16"/>
        <end position="37"/>
    </location>
</feature>
<dbReference type="AlphaFoldDB" id="A0A4Q1C5H4"/>
<dbReference type="Gene3D" id="3.30.700.10">
    <property type="entry name" value="Glycoprotein, Type 4 Pilin"/>
    <property type="match status" value="1"/>
</dbReference>
<gene>
    <name evidence="3" type="ORF">ESB00_17990</name>
</gene>
<keyword evidence="1" id="KW-0488">Methylation</keyword>
<dbReference type="PRINTS" id="PR00813">
    <property type="entry name" value="BCTERIALGSPG"/>
</dbReference>
<evidence type="ECO:0000313" key="4">
    <source>
        <dbReference type="Proteomes" id="UP000290218"/>
    </source>
</evidence>
<dbReference type="OrthoDB" id="195213at2"/>
<dbReference type="GO" id="GO:0015627">
    <property type="term" value="C:type II protein secretion system complex"/>
    <property type="evidence" value="ECO:0007669"/>
    <property type="project" value="InterPro"/>
</dbReference>
<reference evidence="3 4" key="1">
    <citation type="submission" date="2019-01" db="EMBL/GenBank/DDBJ databases">
        <title>Lacunisphaera sp. strain TWA-58.</title>
        <authorList>
            <person name="Chen W.-M."/>
        </authorList>
    </citation>
    <scope>NUCLEOTIDE SEQUENCE [LARGE SCALE GENOMIC DNA]</scope>
    <source>
        <strain evidence="3 4">TWA-58</strain>
    </source>
</reference>
<dbReference type="NCBIfam" id="TIGR02532">
    <property type="entry name" value="IV_pilin_GFxxxE"/>
    <property type="match status" value="1"/>
</dbReference>
<evidence type="ECO:0000256" key="2">
    <source>
        <dbReference type="SAM" id="Phobius"/>
    </source>
</evidence>
<dbReference type="Proteomes" id="UP000290218">
    <property type="component" value="Unassembled WGS sequence"/>
</dbReference>
<dbReference type="InterPro" id="IPR012902">
    <property type="entry name" value="N_methyl_site"/>
</dbReference>